<dbReference type="PROSITE" id="PS50003">
    <property type="entry name" value="PH_DOMAIN"/>
    <property type="match status" value="1"/>
</dbReference>
<dbReference type="InterPro" id="IPR000980">
    <property type="entry name" value="SH2"/>
</dbReference>
<dbReference type="Gene3D" id="3.10.20.90">
    <property type="entry name" value="Phosphatidylinositol 3-kinase Catalytic Subunit, Chain A, domain 1"/>
    <property type="match status" value="1"/>
</dbReference>
<dbReference type="InterPro" id="IPR039664">
    <property type="entry name" value="GRB/APBB1IP"/>
</dbReference>
<evidence type="ECO:0000256" key="1">
    <source>
        <dbReference type="ARBA" id="ARBA00004496"/>
    </source>
</evidence>
<evidence type="ECO:0000256" key="7">
    <source>
        <dbReference type="SAM" id="MobiDB-lite"/>
    </source>
</evidence>
<feature type="region of interest" description="Disordered" evidence="7">
    <location>
        <begin position="179"/>
        <end position="218"/>
    </location>
</feature>
<feature type="region of interest" description="Disordered" evidence="7">
    <location>
        <begin position="1"/>
        <end position="166"/>
    </location>
</feature>
<evidence type="ECO:0000256" key="5">
    <source>
        <dbReference type="ARBA" id="ARBA00022999"/>
    </source>
</evidence>
<keyword evidence="4" id="KW-0597">Phosphoprotein</keyword>
<dbReference type="SMART" id="SM00233">
    <property type="entry name" value="PH"/>
    <property type="match status" value="1"/>
</dbReference>
<organism evidence="11 12">
    <name type="scientific">Anas zonorhyncha</name>
    <name type="common">Eastern spot-billed duck</name>
    <dbReference type="NCBI Taxonomy" id="75864"/>
    <lineage>
        <taxon>Eukaryota</taxon>
        <taxon>Metazoa</taxon>
        <taxon>Chordata</taxon>
        <taxon>Craniata</taxon>
        <taxon>Vertebrata</taxon>
        <taxon>Euteleostomi</taxon>
        <taxon>Archelosauria</taxon>
        <taxon>Archosauria</taxon>
        <taxon>Dinosauria</taxon>
        <taxon>Saurischia</taxon>
        <taxon>Theropoda</taxon>
        <taxon>Coelurosauria</taxon>
        <taxon>Aves</taxon>
        <taxon>Neognathae</taxon>
        <taxon>Galloanserae</taxon>
        <taxon>Anseriformes</taxon>
        <taxon>Anatidae</taxon>
        <taxon>Anatinae</taxon>
        <taxon>Anas</taxon>
    </lineage>
</organism>
<dbReference type="SUPFAM" id="SSF55550">
    <property type="entry name" value="SH2 domain"/>
    <property type="match status" value="1"/>
</dbReference>
<reference evidence="11" key="1">
    <citation type="submission" date="2025-08" db="UniProtKB">
        <authorList>
            <consortium name="Ensembl"/>
        </authorList>
    </citation>
    <scope>IDENTIFICATION</scope>
</reference>
<dbReference type="PRINTS" id="PR00401">
    <property type="entry name" value="SH2DOMAIN"/>
</dbReference>
<dbReference type="GO" id="GO:0007165">
    <property type="term" value="P:signal transduction"/>
    <property type="evidence" value="ECO:0007669"/>
    <property type="project" value="InterPro"/>
</dbReference>
<feature type="compositionally biased region" description="Low complexity" evidence="7">
    <location>
        <begin position="7"/>
        <end position="16"/>
    </location>
</feature>
<name>A0A8B9VX16_9AVES</name>
<dbReference type="PROSITE" id="PS50200">
    <property type="entry name" value="RA"/>
    <property type="match status" value="1"/>
</dbReference>
<keyword evidence="12" id="KW-1185">Reference proteome</keyword>
<protein>
    <submittedName>
        <fullName evidence="11">Growth factor receptor bound protein 7</fullName>
    </submittedName>
</protein>
<feature type="domain" description="SH2" evidence="8">
    <location>
        <begin position="581"/>
        <end position="677"/>
    </location>
</feature>
<comment type="similarity">
    <text evidence="2">Belongs to the GRB7/10/14 family.</text>
</comment>
<evidence type="ECO:0000313" key="12">
    <source>
        <dbReference type="Proteomes" id="UP000694549"/>
    </source>
</evidence>
<evidence type="ECO:0000256" key="4">
    <source>
        <dbReference type="ARBA" id="ARBA00022553"/>
    </source>
</evidence>
<reference evidence="11" key="2">
    <citation type="submission" date="2025-09" db="UniProtKB">
        <authorList>
            <consortium name="Ensembl"/>
        </authorList>
    </citation>
    <scope>IDENTIFICATION</scope>
</reference>
<dbReference type="CDD" id="cd10413">
    <property type="entry name" value="SH2_Grb7"/>
    <property type="match status" value="1"/>
</dbReference>
<dbReference type="InterPro" id="IPR011993">
    <property type="entry name" value="PH-like_dom_sf"/>
</dbReference>
<dbReference type="AlphaFoldDB" id="A0A8B9VX16"/>
<evidence type="ECO:0000256" key="6">
    <source>
        <dbReference type="PROSITE-ProRule" id="PRU00191"/>
    </source>
</evidence>
<dbReference type="InterPro" id="IPR036860">
    <property type="entry name" value="SH2_dom_sf"/>
</dbReference>
<dbReference type="InterPro" id="IPR029071">
    <property type="entry name" value="Ubiquitin-like_domsf"/>
</dbReference>
<evidence type="ECO:0000259" key="9">
    <source>
        <dbReference type="PROSITE" id="PS50003"/>
    </source>
</evidence>
<feature type="compositionally biased region" description="Low complexity" evidence="7">
    <location>
        <begin position="120"/>
        <end position="136"/>
    </location>
</feature>
<evidence type="ECO:0000256" key="2">
    <source>
        <dbReference type="ARBA" id="ARBA00006708"/>
    </source>
</evidence>
<dbReference type="Proteomes" id="UP000694549">
    <property type="component" value="Unplaced"/>
</dbReference>
<dbReference type="Gene3D" id="3.30.505.10">
    <property type="entry name" value="SH2 domain"/>
    <property type="match status" value="1"/>
</dbReference>
<dbReference type="SMART" id="SM00252">
    <property type="entry name" value="SH2"/>
    <property type="match status" value="1"/>
</dbReference>
<sequence>MHPPGTPSSLSSPTDGGPTGVGDPPHPPTGAPRCRGAQPAPCGPRDTRTPLVLGSPRCLVGNSPSPVRGGFGGGEGRPQKAGWGPWGRGRPGAVMSGRGRALAQVDKTGGKTGMPGPAGGWRDAAGAADDAMDGGAQQSGLREPPGVGSTEQEGDAGEGPPATDLRRSQPLFIQGSRWVQGAGGSAPWHGAGGGARAGGLSPFLPHSRLPAEEEPRASSLPCIPNPFPELCSPSNSPILSSLPQGPPREGTCHLVKVFSEDGSCRSLEVSAGTTARQLCEMLVQRTHALHDHSWALVELHQHLALERCLEDHESVVEVQSAWPLGADSRFVFRKNFAKYELFKSNASLFPEVMVSSCLEANKSMAHSELIQNFLNSGSCPEVQGFLQLREAGRKVWKRFYFSLRRSGLYYSTKGTSKDPRHLQYFADLTESNIYYVTQGKKHYGTPTEFGFCIKPYKVRSGTKGLKLLCSEDEQSRTCWMAAFRLFKYGMQLYRNYQQAQARLSQPPWIGPTALRSVSDNALVAMDFSGCTGRVIENPSEVLTAALEEAQAWRKKTTHRYSLPAACQTSPLSAAIHRTQPWFHGRISREDTQQLIGRQGLVDGVFLVRESQRNPKGFVLSLCHLQKVKHYLILPSEEEGQLYFTMDDGQTRFADLIQLVEFHQINRGILPCKLRHYCTCVAL</sequence>
<dbReference type="FunFam" id="2.30.29.30:FF:000062">
    <property type="entry name" value="growth factor receptor-bound protein 10 isoform X1"/>
    <property type="match status" value="1"/>
</dbReference>
<dbReference type="SUPFAM" id="SSF50729">
    <property type="entry name" value="PH domain-like"/>
    <property type="match status" value="1"/>
</dbReference>
<dbReference type="InterPro" id="IPR000159">
    <property type="entry name" value="RA_dom"/>
</dbReference>
<dbReference type="Pfam" id="PF00017">
    <property type="entry name" value="SH2"/>
    <property type="match status" value="1"/>
</dbReference>
<dbReference type="Gene3D" id="2.30.29.30">
    <property type="entry name" value="Pleckstrin-homology domain (PH domain)/Phosphotyrosine-binding domain (PTB)"/>
    <property type="match status" value="1"/>
</dbReference>
<dbReference type="Pfam" id="PF21989">
    <property type="entry name" value="RA_2"/>
    <property type="match status" value="1"/>
</dbReference>
<dbReference type="InterPro" id="IPR039665">
    <property type="entry name" value="PH_APBB1IP"/>
</dbReference>
<dbReference type="GO" id="GO:0005737">
    <property type="term" value="C:cytoplasm"/>
    <property type="evidence" value="ECO:0007669"/>
    <property type="project" value="UniProtKB-SubCell"/>
</dbReference>
<dbReference type="PANTHER" id="PTHR11243">
    <property type="entry name" value="GROWTH FACTOR RECEPTOR-BOUND PROTEIN"/>
    <property type="match status" value="1"/>
</dbReference>
<dbReference type="Pfam" id="PF00169">
    <property type="entry name" value="PH"/>
    <property type="match status" value="1"/>
</dbReference>
<feature type="domain" description="PH" evidence="9">
    <location>
        <begin position="379"/>
        <end position="488"/>
    </location>
</feature>
<evidence type="ECO:0000256" key="3">
    <source>
        <dbReference type="ARBA" id="ARBA00022490"/>
    </source>
</evidence>
<dbReference type="SUPFAM" id="SSF54236">
    <property type="entry name" value="Ubiquitin-like"/>
    <property type="match status" value="1"/>
</dbReference>
<keyword evidence="3" id="KW-0963">Cytoplasm</keyword>
<dbReference type="Ensembl" id="ENSAZOT00000032856.1">
    <property type="protein sequence ID" value="ENSAZOP00000030726.1"/>
    <property type="gene ID" value="ENSAZOG00000019090.1"/>
</dbReference>
<dbReference type="Pfam" id="PF08947">
    <property type="entry name" value="BPS"/>
    <property type="match status" value="1"/>
</dbReference>
<evidence type="ECO:0000313" key="11">
    <source>
        <dbReference type="Ensembl" id="ENSAZOP00000030726.1"/>
    </source>
</evidence>
<evidence type="ECO:0000259" key="10">
    <source>
        <dbReference type="PROSITE" id="PS50200"/>
    </source>
</evidence>
<feature type="compositionally biased region" description="Gly residues" evidence="7">
    <location>
        <begin position="110"/>
        <end position="119"/>
    </location>
</feature>
<dbReference type="InterPro" id="IPR001849">
    <property type="entry name" value="PH_domain"/>
</dbReference>
<dbReference type="FunFam" id="3.30.505.10:FF:000015">
    <property type="entry name" value="Growth factor receptor-bound protein 10 isoform X1"/>
    <property type="match status" value="1"/>
</dbReference>
<keyword evidence="5 6" id="KW-0727">SH2 domain</keyword>
<dbReference type="PANTHER" id="PTHR11243:SF25">
    <property type="entry name" value="GROWTH FACTOR RECEPTOR-BOUND PROTEIN 7"/>
    <property type="match status" value="1"/>
</dbReference>
<feature type="domain" description="Ras-associating" evidence="10">
    <location>
        <begin position="251"/>
        <end position="337"/>
    </location>
</feature>
<proteinExistence type="inferred from homology"/>
<dbReference type="CDD" id="cd01259">
    <property type="entry name" value="PH_APBB1IP"/>
    <property type="match status" value="1"/>
</dbReference>
<comment type="subcellular location">
    <subcellularLocation>
        <location evidence="1">Cytoplasm</location>
    </subcellularLocation>
</comment>
<accession>A0A8B9VX16</accession>
<dbReference type="FunFam" id="3.10.20.90:FF:000056">
    <property type="entry name" value="growth factor receptor-bound protein 10 isoform X1"/>
    <property type="match status" value="1"/>
</dbReference>
<dbReference type="InterPro" id="IPR015042">
    <property type="entry name" value="BPS-dom"/>
</dbReference>
<evidence type="ECO:0000259" key="8">
    <source>
        <dbReference type="PROSITE" id="PS50001"/>
    </source>
</evidence>
<dbReference type="PROSITE" id="PS50001">
    <property type="entry name" value="SH2"/>
    <property type="match status" value="1"/>
</dbReference>
<dbReference type="InterPro" id="IPR035032">
    <property type="entry name" value="Grb7_SH2"/>
</dbReference>
<dbReference type="CDD" id="cd16140">
    <property type="entry name" value="RA_GRB7"/>
    <property type="match status" value="1"/>
</dbReference>
<dbReference type="SMART" id="SM00314">
    <property type="entry name" value="RA"/>
    <property type="match status" value="1"/>
</dbReference>
<dbReference type="InterPro" id="IPR046986">
    <property type="entry name" value="GRB7_RA"/>
</dbReference>